<feature type="non-terminal residue" evidence="1">
    <location>
        <position position="1"/>
    </location>
</feature>
<protein>
    <submittedName>
        <fullName evidence="1">24201_t:CDS:1</fullName>
    </submittedName>
</protein>
<evidence type="ECO:0000313" key="1">
    <source>
        <dbReference type="EMBL" id="CAG8837513.1"/>
    </source>
</evidence>
<dbReference type="Proteomes" id="UP000789759">
    <property type="component" value="Unassembled WGS sequence"/>
</dbReference>
<keyword evidence="2" id="KW-1185">Reference proteome</keyword>
<evidence type="ECO:0000313" key="2">
    <source>
        <dbReference type="Proteomes" id="UP000789759"/>
    </source>
</evidence>
<sequence length="54" mass="6026">PWPWTAESISLANEQGNSYSVKKTVQFLRSKSINTSITQNTPANDQLNLKAPLH</sequence>
<reference evidence="1" key="1">
    <citation type="submission" date="2021-06" db="EMBL/GenBank/DDBJ databases">
        <authorList>
            <person name="Kallberg Y."/>
            <person name="Tangrot J."/>
            <person name="Rosling A."/>
        </authorList>
    </citation>
    <scope>NUCLEOTIDE SEQUENCE</scope>
    <source>
        <strain evidence="1">FL966</strain>
    </source>
</reference>
<organism evidence="1 2">
    <name type="scientific">Cetraspora pellucida</name>
    <dbReference type="NCBI Taxonomy" id="1433469"/>
    <lineage>
        <taxon>Eukaryota</taxon>
        <taxon>Fungi</taxon>
        <taxon>Fungi incertae sedis</taxon>
        <taxon>Mucoromycota</taxon>
        <taxon>Glomeromycotina</taxon>
        <taxon>Glomeromycetes</taxon>
        <taxon>Diversisporales</taxon>
        <taxon>Gigasporaceae</taxon>
        <taxon>Cetraspora</taxon>
    </lineage>
</organism>
<name>A0A9N9PDM7_9GLOM</name>
<comment type="caution">
    <text evidence="1">The sequence shown here is derived from an EMBL/GenBank/DDBJ whole genome shotgun (WGS) entry which is preliminary data.</text>
</comment>
<dbReference type="AlphaFoldDB" id="A0A9N9PDM7"/>
<feature type="non-terminal residue" evidence="1">
    <location>
        <position position="54"/>
    </location>
</feature>
<proteinExistence type="predicted"/>
<accession>A0A9N9PDM7</accession>
<gene>
    <name evidence="1" type="ORF">CPELLU_LOCUS21567</name>
</gene>
<dbReference type="EMBL" id="CAJVQA010081689">
    <property type="protein sequence ID" value="CAG8837513.1"/>
    <property type="molecule type" value="Genomic_DNA"/>
</dbReference>